<dbReference type="PaxDb" id="3880-AES72675"/>
<dbReference type="AlphaFoldDB" id="G7J9N3"/>
<evidence type="ECO:0000313" key="2">
    <source>
        <dbReference type="EnsemblPlants" id="AES72675"/>
    </source>
</evidence>
<reference evidence="1 3" key="1">
    <citation type="journal article" date="2011" name="Nature">
        <title>The Medicago genome provides insight into the evolution of rhizobial symbioses.</title>
        <authorList>
            <person name="Young N.D."/>
            <person name="Debelle F."/>
            <person name="Oldroyd G.E."/>
            <person name="Geurts R."/>
            <person name="Cannon S.B."/>
            <person name="Udvardi M.K."/>
            <person name="Benedito V.A."/>
            <person name="Mayer K.F."/>
            <person name="Gouzy J."/>
            <person name="Schoof H."/>
            <person name="Van de Peer Y."/>
            <person name="Proost S."/>
            <person name="Cook D.R."/>
            <person name="Meyers B.C."/>
            <person name="Spannagl M."/>
            <person name="Cheung F."/>
            <person name="De Mita S."/>
            <person name="Krishnakumar V."/>
            <person name="Gundlach H."/>
            <person name="Zhou S."/>
            <person name="Mudge J."/>
            <person name="Bharti A.K."/>
            <person name="Murray J.D."/>
            <person name="Naoumkina M.A."/>
            <person name="Rosen B."/>
            <person name="Silverstein K.A."/>
            <person name="Tang H."/>
            <person name="Rombauts S."/>
            <person name="Zhao P.X."/>
            <person name="Zhou P."/>
            <person name="Barbe V."/>
            <person name="Bardou P."/>
            <person name="Bechner M."/>
            <person name="Bellec A."/>
            <person name="Berger A."/>
            <person name="Berges H."/>
            <person name="Bidwell S."/>
            <person name="Bisseling T."/>
            <person name="Choisne N."/>
            <person name="Couloux A."/>
            <person name="Denny R."/>
            <person name="Deshpande S."/>
            <person name="Dai X."/>
            <person name="Doyle J.J."/>
            <person name="Dudez A.M."/>
            <person name="Farmer A.D."/>
            <person name="Fouteau S."/>
            <person name="Franken C."/>
            <person name="Gibelin C."/>
            <person name="Gish J."/>
            <person name="Goldstein S."/>
            <person name="Gonzalez A.J."/>
            <person name="Green P.J."/>
            <person name="Hallab A."/>
            <person name="Hartog M."/>
            <person name="Hua A."/>
            <person name="Humphray S.J."/>
            <person name="Jeong D.H."/>
            <person name="Jing Y."/>
            <person name="Jocker A."/>
            <person name="Kenton S.M."/>
            <person name="Kim D.J."/>
            <person name="Klee K."/>
            <person name="Lai H."/>
            <person name="Lang C."/>
            <person name="Lin S."/>
            <person name="Macmil S.L."/>
            <person name="Magdelenat G."/>
            <person name="Matthews L."/>
            <person name="McCorrison J."/>
            <person name="Monaghan E.L."/>
            <person name="Mun J.H."/>
            <person name="Najar F.Z."/>
            <person name="Nicholson C."/>
            <person name="Noirot C."/>
            <person name="O'Bleness M."/>
            <person name="Paule C.R."/>
            <person name="Poulain J."/>
            <person name="Prion F."/>
            <person name="Qin B."/>
            <person name="Qu C."/>
            <person name="Retzel E.F."/>
            <person name="Riddle C."/>
            <person name="Sallet E."/>
            <person name="Samain S."/>
            <person name="Samson N."/>
            <person name="Sanders I."/>
            <person name="Saurat O."/>
            <person name="Scarpelli C."/>
            <person name="Schiex T."/>
            <person name="Segurens B."/>
            <person name="Severin A.J."/>
            <person name="Sherrier D.J."/>
            <person name="Shi R."/>
            <person name="Sims S."/>
            <person name="Singer S.R."/>
            <person name="Sinharoy S."/>
            <person name="Sterck L."/>
            <person name="Viollet A."/>
            <person name="Wang B.B."/>
            <person name="Wang K."/>
            <person name="Wang M."/>
            <person name="Wang X."/>
            <person name="Warfsmann J."/>
            <person name="Weissenbach J."/>
            <person name="White D.D."/>
            <person name="White J.D."/>
            <person name="Wiley G.B."/>
            <person name="Wincker P."/>
            <person name="Xing Y."/>
            <person name="Yang L."/>
            <person name="Yao Z."/>
            <person name="Ying F."/>
            <person name="Zhai J."/>
            <person name="Zhou L."/>
            <person name="Zuber A."/>
            <person name="Denarie J."/>
            <person name="Dixon R.A."/>
            <person name="May G.D."/>
            <person name="Schwartz D.C."/>
            <person name="Rogers J."/>
            <person name="Quetier F."/>
            <person name="Town C.D."/>
            <person name="Roe B.A."/>
        </authorList>
    </citation>
    <scope>NUCLEOTIDE SEQUENCE [LARGE SCALE GENOMIC DNA]</scope>
    <source>
        <strain evidence="1">A17</strain>
        <strain evidence="2 3">cv. Jemalong A17</strain>
    </source>
</reference>
<dbReference type="HOGENOM" id="CLU_2761597_0_0_1"/>
<dbReference type="eggNOG" id="KOG0383">
    <property type="taxonomic scope" value="Eukaryota"/>
</dbReference>
<proteinExistence type="predicted"/>
<sequence>MIHYFDNYNCGLFFFYQHFLFLCDKQLLESSGKLHLLDKMMVKLKEQKCHYERIDGKVGGAERQIRIDRF</sequence>
<protein>
    <submittedName>
        <fullName evidence="1">Chromatin-remodeling factor CHD3, putative</fullName>
    </submittedName>
</protein>
<dbReference type="Proteomes" id="UP000002051">
    <property type="component" value="Chromosome 3"/>
</dbReference>
<keyword evidence="3" id="KW-1185">Reference proteome</keyword>
<evidence type="ECO:0000313" key="1">
    <source>
        <dbReference type="EMBL" id="AES72675.1"/>
    </source>
</evidence>
<gene>
    <name evidence="1" type="ordered locus">MTR_3g093200</name>
</gene>
<reference evidence="2" key="3">
    <citation type="submission" date="2015-04" db="UniProtKB">
        <authorList>
            <consortium name="EnsemblPlants"/>
        </authorList>
    </citation>
    <scope>IDENTIFICATION</scope>
    <source>
        <strain evidence="2">cv. Jemalong A17</strain>
    </source>
</reference>
<accession>G7J9N3</accession>
<organism evidence="1 3">
    <name type="scientific">Medicago truncatula</name>
    <name type="common">Barrel medic</name>
    <name type="synonym">Medicago tribuloides</name>
    <dbReference type="NCBI Taxonomy" id="3880"/>
    <lineage>
        <taxon>Eukaryota</taxon>
        <taxon>Viridiplantae</taxon>
        <taxon>Streptophyta</taxon>
        <taxon>Embryophyta</taxon>
        <taxon>Tracheophyta</taxon>
        <taxon>Spermatophyta</taxon>
        <taxon>Magnoliopsida</taxon>
        <taxon>eudicotyledons</taxon>
        <taxon>Gunneridae</taxon>
        <taxon>Pentapetalae</taxon>
        <taxon>rosids</taxon>
        <taxon>fabids</taxon>
        <taxon>Fabales</taxon>
        <taxon>Fabaceae</taxon>
        <taxon>Papilionoideae</taxon>
        <taxon>50 kb inversion clade</taxon>
        <taxon>NPAAA clade</taxon>
        <taxon>Hologalegina</taxon>
        <taxon>IRL clade</taxon>
        <taxon>Trifolieae</taxon>
        <taxon>Medicago</taxon>
    </lineage>
</organism>
<evidence type="ECO:0000313" key="3">
    <source>
        <dbReference type="Proteomes" id="UP000002051"/>
    </source>
</evidence>
<name>G7J9N3_MEDTR</name>
<reference evidence="1 3" key="2">
    <citation type="journal article" date="2014" name="BMC Genomics">
        <title>An improved genome release (version Mt4.0) for the model legume Medicago truncatula.</title>
        <authorList>
            <person name="Tang H."/>
            <person name="Krishnakumar V."/>
            <person name="Bidwell S."/>
            <person name="Rosen B."/>
            <person name="Chan A."/>
            <person name="Zhou S."/>
            <person name="Gentzbittel L."/>
            <person name="Childs K.L."/>
            <person name="Yandell M."/>
            <person name="Gundlach H."/>
            <person name="Mayer K.F."/>
            <person name="Schwartz D.C."/>
            <person name="Town C.D."/>
        </authorList>
    </citation>
    <scope>GENOME REANNOTATION</scope>
    <source>
        <strain evidence="2 3">cv. Jemalong A17</strain>
    </source>
</reference>
<dbReference type="STRING" id="3880.G7J9N3"/>
<dbReference type="EnsemblPlants" id="AES72675">
    <property type="protein sequence ID" value="AES72675"/>
    <property type="gene ID" value="MTR_3g093200"/>
</dbReference>
<dbReference type="EMBL" id="CM001219">
    <property type="protein sequence ID" value="AES72675.1"/>
    <property type="molecule type" value="Genomic_DNA"/>
</dbReference>